<keyword evidence="1" id="KW-1133">Transmembrane helix</keyword>
<gene>
    <name evidence="3" type="ORF">Tsubulata_038544</name>
</gene>
<evidence type="ECO:0000313" key="3">
    <source>
        <dbReference type="EMBL" id="KAJ4825259.1"/>
    </source>
</evidence>
<dbReference type="InterPro" id="IPR011043">
    <property type="entry name" value="Gal_Oxase/kelch_b-propeller"/>
</dbReference>
<protein>
    <recommendedName>
        <fullName evidence="2">F-box associated beta-propeller type 1 domain-containing protein</fullName>
    </recommendedName>
</protein>
<reference evidence="3" key="1">
    <citation type="submission" date="2022-02" db="EMBL/GenBank/DDBJ databases">
        <authorList>
            <person name="Henning P.M."/>
            <person name="McCubbin A.G."/>
            <person name="Shore J.S."/>
        </authorList>
    </citation>
    <scope>NUCLEOTIDE SEQUENCE</scope>
    <source>
        <strain evidence="3">F60SS</strain>
        <tissue evidence="3">Leaves</tissue>
    </source>
</reference>
<reference evidence="3" key="2">
    <citation type="journal article" date="2023" name="Plants (Basel)">
        <title>Annotation of the Turnera subulata (Passifloraceae) Draft Genome Reveals the S-Locus Evolved after the Divergence of Turneroideae from Passifloroideae in a Stepwise Manner.</title>
        <authorList>
            <person name="Henning P.M."/>
            <person name="Roalson E.H."/>
            <person name="Mir W."/>
            <person name="McCubbin A.G."/>
            <person name="Shore J.S."/>
        </authorList>
    </citation>
    <scope>NUCLEOTIDE SEQUENCE</scope>
    <source>
        <strain evidence="3">F60SS</strain>
    </source>
</reference>
<feature type="transmembrane region" description="Helical" evidence="1">
    <location>
        <begin position="286"/>
        <end position="306"/>
    </location>
</feature>
<dbReference type="AlphaFoldDB" id="A0A9Q0F5I1"/>
<dbReference type="Proteomes" id="UP001141552">
    <property type="component" value="Unassembled WGS sequence"/>
</dbReference>
<dbReference type="NCBIfam" id="TIGR01640">
    <property type="entry name" value="F_box_assoc_1"/>
    <property type="match status" value="1"/>
</dbReference>
<dbReference type="OrthoDB" id="1094363at2759"/>
<keyword evidence="1" id="KW-0812">Transmembrane</keyword>
<dbReference type="InterPro" id="IPR006527">
    <property type="entry name" value="F-box-assoc_dom_typ1"/>
</dbReference>
<dbReference type="InterPro" id="IPR017451">
    <property type="entry name" value="F-box-assoc_interact_dom"/>
</dbReference>
<evidence type="ECO:0000259" key="2">
    <source>
        <dbReference type="Pfam" id="PF07734"/>
    </source>
</evidence>
<proteinExistence type="predicted"/>
<name>A0A9Q0F5I1_9ROSI</name>
<keyword evidence="1" id="KW-0472">Membrane</keyword>
<dbReference type="EMBL" id="JAKUCV010006958">
    <property type="protein sequence ID" value="KAJ4825259.1"/>
    <property type="molecule type" value="Genomic_DNA"/>
</dbReference>
<accession>A0A9Q0F5I1</accession>
<dbReference type="PANTHER" id="PTHR31672">
    <property type="entry name" value="BNACNNG10540D PROTEIN"/>
    <property type="match status" value="1"/>
</dbReference>
<keyword evidence="4" id="KW-1185">Reference proteome</keyword>
<sequence length="395" mass="44016">MQVVQKTTTNDRHQRQPQMAAGRFCEDLVADILCYMPVKSVVRFRCLNKYYDDMILSDPRFGTKHALRFPPQVHGLFRFTAHDGCSPCSFTMRMLFLCPVIASCNGLLLHVLSNSKLCVVNPTTGKYKVVPDPKTASLPYGKWHLGLAYDPVNLGSVEYRIVYVYVAAVVAGEDVCAFEIFDSAANSWRKSKTMLRCSSKGAYFKGQAVYLNGALHWVRDCVEIVAFDVEKEYATLIDLPSPLADRRVGYFSWFGAVKGLIYLVGATGDEIRTWVLHDYGKRRWGFVTNFIGFGGMSGGLVSIVFFDDELLLVECNKVILMYNMKQEKWSVGLDWLKASGMGTTGVFIPFVPALAPISGSSSSDADFIGSLVQQLSDNTVSTTREARGRKRKAES</sequence>
<dbReference type="InterPro" id="IPR036047">
    <property type="entry name" value="F-box-like_dom_sf"/>
</dbReference>
<evidence type="ECO:0000313" key="4">
    <source>
        <dbReference type="Proteomes" id="UP001141552"/>
    </source>
</evidence>
<dbReference type="PANTHER" id="PTHR31672:SF13">
    <property type="entry name" value="F-BOX PROTEIN CPR30-LIKE"/>
    <property type="match status" value="1"/>
</dbReference>
<evidence type="ECO:0000256" key="1">
    <source>
        <dbReference type="SAM" id="Phobius"/>
    </source>
</evidence>
<organism evidence="3 4">
    <name type="scientific">Turnera subulata</name>
    <dbReference type="NCBI Taxonomy" id="218843"/>
    <lineage>
        <taxon>Eukaryota</taxon>
        <taxon>Viridiplantae</taxon>
        <taxon>Streptophyta</taxon>
        <taxon>Embryophyta</taxon>
        <taxon>Tracheophyta</taxon>
        <taxon>Spermatophyta</taxon>
        <taxon>Magnoliopsida</taxon>
        <taxon>eudicotyledons</taxon>
        <taxon>Gunneridae</taxon>
        <taxon>Pentapetalae</taxon>
        <taxon>rosids</taxon>
        <taxon>fabids</taxon>
        <taxon>Malpighiales</taxon>
        <taxon>Passifloraceae</taxon>
        <taxon>Turnera</taxon>
    </lineage>
</organism>
<comment type="caution">
    <text evidence="3">The sequence shown here is derived from an EMBL/GenBank/DDBJ whole genome shotgun (WGS) entry which is preliminary data.</text>
</comment>
<feature type="domain" description="F-box associated beta-propeller type 1" evidence="2">
    <location>
        <begin position="102"/>
        <end position="325"/>
    </location>
</feature>
<dbReference type="InterPro" id="IPR050796">
    <property type="entry name" value="SCF_F-box_component"/>
</dbReference>
<dbReference type="Pfam" id="PF07734">
    <property type="entry name" value="FBA_1"/>
    <property type="match status" value="1"/>
</dbReference>
<dbReference type="SUPFAM" id="SSF81383">
    <property type="entry name" value="F-box domain"/>
    <property type="match status" value="1"/>
</dbReference>
<dbReference type="SUPFAM" id="SSF50965">
    <property type="entry name" value="Galactose oxidase, central domain"/>
    <property type="match status" value="1"/>
</dbReference>